<gene>
    <name evidence="6" type="ORF">A5892_18530</name>
</gene>
<protein>
    <submittedName>
        <fullName evidence="6">LacI family transcriptional regulator</fullName>
    </submittedName>
</protein>
<dbReference type="SUPFAM" id="SSF53822">
    <property type="entry name" value="Periplasmic binding protein-like I"/>
    <property type="match status" value="1"/>
</dbReference>
<feature type="domain" description="HTH lacI-type" evidence="5">
    <location>
        <begin position="7"/>
        <end position="61"/>
    </location>
</feature>
<dbReference type="SUPFAM" id="SSF47413">
    <property type="entry name" value="lambda repressor-like DNA-binding domains"/>
    <property type="match status" value="1"/>
</dbReference>
<dbReference type="CDD" id="cd06267">
    <property type="entry name" value="PBP1_LacI_sugar_binding-like"/>
    <property type="match status" value="1"/>
</dbReference>
<keyword evidence="1" id="KW-0678">Repressor</keyword>
<dbReference type="GO" id="GO:0055085">
    <property type="term" value="P:transmembrane transport"/>
    <property type="evidence" value="ECO:0007669"/>
    <property type="project" value="UniProtKB-ARBA"/>
</dbReference>
<name>A0A172YJ72_9GAMM</name>
<dbReference type="SMART" id="SM00354">
    <property type="entry name" value="HTH_LACI"/>
    <property type="match status" value="1"/>
</dbReference>
<keyword evidence="7" id="KW-1185">Reference proteome</keyword>
<organism evidence="6 7">
    <name type="scientific">Halotalea alkalilenta</name>
    <dbReference type="NCBI Taxonomy" id="376489"/>
    <lineage>
        <taxon>Bacteria</taxon>
        <taxon>Pseudomonadati</taxon>
        <taxon>Pseudomonadota</taxon>
        <taxon>Gammaproteobacteria</taxon>
        <taxon>Oceanospirillales</taxon>
        <taxon>Halomonadaceae</taxon>
        <taxon>Halotalea</taxon>
    </lineage>
</organism>
<dbReference type="InterPro" id="IPR000843">
    <property type="entry name" value="HTH_LacI"/>
</dbReference>
<dbReference type="Gene3D" id="3.40.50.2300">
    <property type="match status" value="2"/>
</dbReference>
<dbReference type="STRING" id="376489.A5892_18530"/>
<dbReference type="Proteomes" id="UP000077875">
    <property type="component" value="Chromosome"/>
</dbReference>
<evidence type="ECO:0000256" key="4">
    <source>
        <dbReference type="ARBA" id="ARBA00023163"/>
    </source>
</evidence>
<dbReference type="EMBL" id="CP015243">
    <property type="protein sequence ID" value="ANF59212.1"/>
    <property type="molecule type" value="Genomic_DNA"/>
</dbReference>
<dbReference type="InterPro" id="IPR025997">
    <property type="entry name" value="SBP_2_dom"/>
</dbReference>
<evidence type="ECO:0000256" key="3">
    <source>
        <dbReference type="ARBA" id="ARBA00023125"/>
    </source>
</evidence>
<proteinExistence type="predicted"/>
<dbReference type="CDD" id="cd01392">
    <property type="entry name" value="HTH_LacI"/>
    <property type="match status" value="1"/>
</dbReference>
<keyword evidence="2" id="KW-0805">Transcription regulation</keyword>
<dbReference type="InterPro" id="IPR028082">
    <property type="entry name" value="Peripla_BP_I"/>
</dbReference>
<accession>A0A172YJ72</accession>
<sequence>MARQRNATIADIAERVGLTSITVSRALSKPELVKASTRERILSAARELGYVPNAFARGLKQSDSRLIGIVAASIDNPFYIEMIKTIGKEAKRRGYAIMLFDTDGEERLEATAIETLLSYRVAGIILSPVSDALDYRPEYLDALVASQVAVVHLDRALARTPFDAVVLDNHEAGWRAGHYLLERLADGDLLLAVGGPARSRITLERLAGIRRAIEQSGREIVLDVVESDYTLEPAREAVDAYLAGGARPQAVFCFNQLITFGALQALKAYGYAHDDLPLVCIDRLPYLDIFDLRVPSIVHDGHQAGLEALALLFERLESPRAPSRTVTVVGELVD</sequence>
<evidence type="ECO:0000313" key="7">
    <source>
        <dbReference type="Proteomes" id="UP000077875"/>
    </source>
</evidence>
<dbReference type="RefSeq" id="WP_064124055.1">
    <property type="nucleotide sequence ID" value="NZ_CP015243.1"/>
</dbReference>
<evidence type="ECO:0000256" key="2">
    <source>
        <dbReference type="ARBA" id="ARBA00023015"/>
    </source>
</evidence>
<dbReference type="Pfam" id="PF13407">
    <property type="entry name" value="Peripla_BP_4"/>
    <property type="match status" value="1"/>
</dbReference>
<keyword evidence="4" id="KW-0804">Transcription</keyword>
<dbReference type="KEGG" id="haa:A5892_18530"/>
<dbReference type="AlphaFoldDB" id="A0A172YJ72"/>
<dbReference type="GO" id="GO:0003700">
    <property type="term" value="F:DNA-binding transcription factor activity"/>
    <property type="evidence" value="ECO:0007669"/>
    <property type="project" value="TreeGrafter"/>
</dbReference>
<dbReference type="PANTHER" id="PTHR30146">
    <property type="entry name" value="LACI-RELATED TRANSCRIPTIONAL REPRESSOR"/>
    <property type="match status" value="1"/>
</dbReference>
<reference evidence="6 7" key="1">
    <citation type="submission" date="2016-04" db="EMBL/GenBank/DDBJ databases">
        <title>Complete Genome Sequence of Halotalea alkalilenta IHB B 13600.</title>
        <authorList>
            <person name="Swarnkar M.K."/>
            <person name="Sharma A."/>
            <person name="Kaushal K."/>
            <person name="Soni R."/>
            <person name="Rana S."/>
            <person name="Singh A.K."/>
            <person name="Gulati A."/>
        </authorList>
    </citation>
    <scope>NUCLEOTIDE SEQUENCE [LARGE SCALE GENOMIC DNA]</scope>
    <source>
        <strain evidence="6 7">IHB B 13600</strain>
    </source>
</reference>
<dbReference type="Gene3D" id="1.10.260.40">
    <property type="entry name" value="lambda repressor-like DNA-binding domains"/>
    <property type="match status" value="1"/>
</dbReference>
<keyword evidence="3" id="KW-0238">DNA-binding</keyword>
<dbReference type="PROSITE" id="PS50932">
    <property type="entry name" value="HTH_LACI_2"/>
    <property type="match status" value="1"/>
</dbReference>
<dbReference type="PANTHER" id="PTHR30146:SF151">
    <property type="entry name" value="HTH-TYPE TRANSCRIPTIONAL REPRESSOR CYTR"/>
    <property type="match status" value="1"/>
</dbReference>
<evidence type="ECO:0000259" key="5">
    <source>
        <dbReference type="PROSITE" id="PS50932"/>
    </source>
</evidence>
<evidence type="ECO:0000313" key="6">
    <source>
        <dbReference type="EMBL" id="ANF59212.1"/>
    </source>
</evidence>
<evidence type="ECO:0000256" key="1">
    <source>
        <dbReference type="ARBA" id="ARBA00022491"/>
    </source>
</evidence>
<dbReference type="InterPro" id="IPR010982">
    <property type="entry name" value="Lambda_DNA-bd_dom_sf"/>
</dbReference>
<dbReference type="Pfam" id="PF00356">
    <property type="entry name" value="LacI"/>
    <property type="match status" value="1"/>
</dbReference>
<dbReference type="GO" id="GO:0000976">
    <property type="term" value="F:transcription cis-regulatory region binding"/>
    <property type="evidence" value="ECO:0007669"/>
    <property type="project" value="TreeGrafter"/>
</dbReference>